<organism evidence="2 3">
    <name type="scientific">Peribacillus simplex</name>
    <dbReference type="NCBI Taxonomy" id="1478"/>
    <lineage>
        <taxon>Bacteria</taxon>
        <taxon>Bacillati</taxon>
        <taxon>Bacillota</taxon>
        <taxon>Bacilli</taxon>
        <taxon>Bacillales</taxon>
        <taxon>Bacillaceae</taxon>
        <taxon>Peribacillus</taxon>
    </lineage>
</organism>
<dbReference type="SUPFAM" id="SSF54593">
    <property type="entry name" value="Glyoxalase/Bleomycin resistance protein/Dihydroxybiphenyl dioxygenase"/>
    <property type="match status" value="1"/>
</dbReference>
<accession>A0AAW7ICQ7</accession>
<dbReference type="InterPro" id="IPR029068">
    <property type="entry name" value="Glyas_Bleomycin-R_OHBP_Dase"/>
</dbReference>
<dbReference type="Pfam" id="PF00903">
    <property type="entry name" value="Glyoxalase"/>
    <property type="match status" value="1"/>
</dbReference>
<evidence type="ECO:0000313" key="3">
    <source>
        <dbReference type="Proteomes" id="UP001234602"/>
    </source>
</evidence>
<feature type="domain" description="Glyoxalase/fosfomycin resistance/dioxygenase" evidence="1">
    <location>
        <begin position="4"/>
        <end position="32"/>
    </location>
</feature>
<gene>
    <name evidence="2" type="ORF">QUF89_10925</name>
</gene>
<dbReference type="InterPro" id="IPR004360">
    <property type="entry name" value="Glyas_Fos-R_dOase_dom"/>
</dbReference>
<dbReference type="AlphaFoldDB" id="A0AAW7ICQ7"/>
<evidence type="ECO:0000259" key="1">
    <source>
        <dbReference type="Pfam" id="PF00903"/>
    </source>
</evidence>
<dbReference type="RefSeq" id="WP_289319983.1">
    <property type="nucleotide sequence ID" value="NZ_JAUCEY010000008.1"/>
</dbReference>
<sequence>MTAITHIGLAVPDLDASIKWYEASVGIQFIGVILRVSKDS</sequence>
<comment type="caution">
    <text evidence="2">The sequence shown here is derived from an EMBL/GenBank/DDBJ whole genome shotgun (WGS) entry which is preliminary data.</text>
</comment>
<dbReference type="EMBL" id="JAUCEY010000008">
    <property type="protein sequence ID" value="MDM5452693.1"/>
    <property type="molecule type" value="Genomic_DNA"/>
</dbReference>
<proteinExistence type="predicted"/>
<reference evidence="2" key="1">
    <citation type="submission" date="2023-06" db="EMBL/GenBank/DDBJ databases">
        <title>Comparative genomics of Bacillaceae isolates and their secondary metabolite potential.</title>
        <authorList>
            <person name="Song L."/>
            <person name="Nielsen L.J."/>
            <person name="Mohite O."/>
            <person name="Xu X."/>
            <person name="Weber T."/>
            <person name="Kovacs A.T."/>
        </authorList>
    </citation>
    <scope>NUCLEOTIDE SEQUENCE</scope>
    <source>
        <strain evidence="2">D8_B_37</strain>
    </source>
</reference>
<dbReference type="Gene3D" id="3.10.180.10">
    <property type="entry name" value="2,3-Dihydroxybiphenyl 1,2-Dioxygenase, domain 1"/>
    <property type="match status" value="1"/>
</dbReference>
<evidence type="ECO:0000313" key="2">
    <source>
        <dbReference type="EMBL" id="MDM5452693.1"/>
    </source>
</evidence>
<dbReference type="Proteomes" id="UP001234602">
    <property type="component" value="Unassembled WGS sequence"/>
</dbReference>
<protein>
    <recommendedName>
        <fullName evidence="1">Glyoxalase/fosfomycin resistance/dioxygenase domain-containing protein</fullName>
    </recommendedName>
</protein>
<name>A0AAW7ICQ7_9BACI</name>